<evidence type="ECO:0000313" key="4">
    <source>
        <dbReference type="Proteomes" id="UP000249091"/>
    </source>
</evidence>
<name>A0A2X4X1R9_9NOCA</name>
<feature type="region of interest" description="Disordered" evidence="1">
    <location>
        <begin position="28"/>
        <end position="57"/>
    </location>
</feature>
<keyword evidence="4" id="KW-1185">Reference proteome</keyword>
<feature type="signal peptide" evidence="2">
    <location>
        <begin position="1"/>
        <end position="23"/>
    </location>
</feature>
<dbReference type="Proteomes" id="UP000249091">
    <property type="component" value="Chromosome 1"/>
</dbReference>
<dbReference type="PROSITE" id="PS51257">
    <property type="entry name" value="PROKAR_LIPOPROTEIN"/>
    <property type="match status" value="1"/>
</dbReference>
<gene>
    <name evidence="3" type="ORF">NCTC10994_01548</name>
</gene>
<dbReference type="STRING" id="1219011.GCA_001895045_01849"/>
<dbReference type="EMBL" id="LS483468">
    <property type="protein sequence ID" value="SQI30394.1"/>
    <property type="molecule type" value="Genomic_DNA"/>
</dbReference>
<sequence>MSRRTRVAIMLVAVGAGVLTACSAEDAPTEDGVRSSVSEAATNVQDQAGGVASSVRDAASDAAGKAGEVFDDAKMSAFVGAFRAGYPQLAEDRETSSIETIVTETCPLIDGDASDQEINEKVGELAANGSSVPDDEQAARIAQLVRIACG</sequence>
<reference evidence="3 4" key="1">
    <citation type="submission" date="2018-06" db="EMBL/GenBank/DDBJ databases">
        <authorList>
            <consortium name="Pathogen Informatics"/>
            <person name="Doyle S."/>
        </authorList>
    </citation>
    <scope>NUCLEOTIDE SEQUENCE [LARGE SCALE GENOMIC DNA]</scope>
    <source>
        <strain evidence="3 4">NCTC10994</strain>
    </source>
</reference>
<feature type="chain" id="PRO_5039685809" evidence="2">
    <location>
        <begin position="24"/>
        <end position="150"/>
    </location>
</feature>
<evidence type="ECO:0000256" key="2">
    <source>
        <dbReference type="SAM" id="SignalP"/>
    </source>
</evidence>
<proteinExistence type="predicted"/>
<evidence type="ECO:0000313" key="3">
    <source>
        <dbReference type="EMBL" id="SQI30394.1"/>
    </source>
</evidence>
<keyword evidence="3" id="KW-0449">Lipoprotein</keyword>
<dbReference type="AlphaFoldDB" id="A0A2X4X1R9"/>
<feature type="compositionally biased region" description="Polar residues" evidence="1">
    <location>
        <begin position="35"/>
        <end position="46"/>
    </location>
</feature>
<keyword evidence="2" id="KW-0732">Signal</keyword>
<evidence type="ECO:0000256" key="1">
    <source>
        <dbReference type="SAM" id="MobiDB-lite"/>
    </source>
</evidence>
<accession>A0A2X4X1R9</accession>
<dbReference type="KEGG" id="rcr:NCTC10994_01548"/>
<feature type="compositionally biased region" description="Low complexity" evidence="1">
    <location>
        <begin position="48"/>
        <end position="57"/>
    </location>
</feature>
<protein>
    <submittedName>
        <fullName evidence="3">Lipoprotein</fullName>
    </submittedName>
</protein>
<organism evidence="3 4">
    <name type="scientific">Rhodococcus coprophilus</name>
    <dbReference type="NCBI Taxonomy" id="38310"/>
    <lineage>
        <taxon>Bacteria</taxon>
        <taxon>Bacillati</taxon>
        <taxon>Actinomycetota</taxon>
        <taxon>Actinomycetes</taxon>
        <taxon>Mycobacteriales</taxon>
        <taxon>Nocardiaceae</taxon>
        <taxon>Rhodococcus</taxon>
    </lineage>
</organism>